<dbReference type="InterPro" id="IPR004104">
    <property type="entry name" value="Gfo/Idh/MocA-like_OxRdtase_C"/>
</dbReference>
<evidence type="ECO:0000256" key="1">
    <source>
        <dbReference type="ARBA" id="ARBA00010928"/>
    </source>
</evidence>
<comment type="similarity">
    <text evidence="1">Belongs to the Gfo/Idh/MocA family.</text>
</comment>
<dbReference type="Gene3D" id="3.40.50.720">
    <property type="entry name" value="NAD(P)-binding Rossmann-like Domain"/>
    <property type="match status" value="1"/>
</dbReference>
<name>A0A4Q9MCP1_9APHY</name>
<gene>
    <name evidence="5" type="ORF">BD311DRAFT_791587</name>
</gene>
<dbReference type="InterPro" id="IPR000683">
    <property type="entry name" value="Gfo/Idh/MocA-like_OxRdtase_N"/>
</dbReference>
<dbReference type="InterPro" id="IPR051317">
    <property type="entry name" value="Gfo/Idh/MocA_oxidoreduct"/>
</dbReference>
<dbReference type="SUPFAM" id="SSF51735">
    <property type="entry name" value="NAD(P)-binding Rossmann-fold domains"/>
    <property type="match status" value="1"/>
</dbReference>
<sequence>MAPIKTCVIGVGLGGLTFHAPFVLALPHLFTLHAVMERNPATPGGKLQARFGEEAAKGVTIHRTYDAVLADPDVELVVISTPSETHYEFAKKALEAGKHVLVDKPVTAHFSQAQELGALAKSKNLVLYPFQNRRWDSDFLALRKLLDLPADHPQSLGTLYEFESRFDRFRVELKGTWKDLPLEANGLVYDLAAHTIDQVLVLFGRPTKLTAFRENIRGIGSKDVDDAFTIFLHYPPRPAAPGHVQPTSFTAILRGHILSVRSPQVRYVVRGTHGTYLKYGVDVQEDQLKVIPSPAGIVQSESYGVEPEEIYGTVESLGEGGEVVKSVWPSTERGQYVKLFENVAAVIRDGAEQAVKWEESAEVIELIELAYKSAAEERTLPVPPRQ</sequence>
<feature type="domain" description="Gfo/Idh/MocA-like oxidoreductase N-terminal" evidence="3">
    <location>
        <begin position="5"/>
        <end position="127"/>
    </location>
</feature>
<evidence type="ECO:0000259" key="3">
    <source>
        <dbReference type="Pfam" id="PF01408"/>
    </source>
</evidence>
<dbReference type="Gene3D" id="3.30.360.10">
    <property type="entry name" value="Dihydrodipicolinate Reductase, domain 2"/>
    <property type="match status" value="1"/>
</dbReference>
<dbReference type="PANTHER" id="PTHR43708:SF5">
    <property type="entry name" value="CONSERVED EXPRESSED OXIDOREDUCTASE (EUROFUNG)-RELATED"/>
    <property type="match status" value="1"/>
</dbReference>
<proteinExistence type="inferred from homology"/>
<accession>A0A4Q9MCP1</accession>
<dbReference type="Pfam" id="PF01408">
    <property type="entry name" value="GFO_IDH_MocA"/>
    <property type="match status" value="1"/>
</dbReference>
<protein>
    <submittedName>
        <fullName evidence="5">Oxidoreductase</fullName>
    </submittedName>
</protein>
<reference evidence="5" key="1">
    <citation type="submission" date="2019-01" db="EMBL/GenBank/DDBJ databases">
        <title>Draft genome sequences of three monokaryotic isolates of the white-rot basidiomycete fungus Dichomitus squalens.</title>
        <authorList>
            <consortium name="DOE Joint Genome Institute"/>
            <person name="Lopez S.C."/>
            <person name="Andreopoulos B."/>
            <person name="Pangilinan J."/>
            <person name="Lipzen A."/>
            <person name="Riley R."/>
            <person name="Ahrendt S."/>
            <person name="Ng V."/>
            <person name="Barry K."/>
            <person name="Daum C."/>
            <person name="Grigoriev I.V."/>
            <person name="Hilden K.S."/>
            <person name="Makela M.R."/>
            <person name="de Vries R.P."/>
        </authorList>
    </citation>
    <scope>NUCLEOTIDE SEQUENCE [LARGE SCALE GENOMIC DNA]</scope>
    <source>
        <strain evidence="5">OM18370.1</strain>
    </source>
</reference>
<dbReference type="EMBL" id="ML143503">
    <property type="protein sequence ID" value="TBU23481.1"/>
    <property type="molecule type" value="Genomic_DNA"/>
</dbReference>
<dbReference type="GO" id="GO:0016491">
    <property type="term" value="F:oxidoreductase activity"/>
    <property type="evidence" value="ECO:0007669"/>
    <property type="project" value="UniProtKB-KW"/>
</dbReference>
<evidence type="ECO:0000313" key="5">
    <source>
        <dbReference type="EMBL" id="TBU23481.1"/>
    </source>
</evidence>
<evidence type="ECO:0000259" key="4">
    <source>
        <dbReference type="Pfam" id="PF02894"/>
    </source>
</evidence>
<dbReference type="Proteomes" id="UP000292957">
    <property type="component" value="Unassembled WGS sequence"/>
</dbReference>
<dbReference type="PANTHER" id="PTHR43708">
    <property type="entry name" value="CONSERVED EXPRESSED OXIDOREDUCTASE (EUROFUNG)"/>
    <property type="match status" value="1"/>
</dbReference>
<feature type="domain" description="Gfo/Idh/MocA-like oxidoreductase C-terminal" evidence="4">
    <location>
        <begin position="155"/>
        <end position="381"/>
    </location>
</feature>
<evidence type="ECO:0000256" key="2">
    <source>
        <dbReference type="ARBA" id="ARBA00023002"/>
    </source>
</evidence>
<dbReference type="AlphaFoldDB" id="A0A4Q9MCP1"/>
<dbReference type="OrthoDB" id="446809at2759"/>
<organism evidence="5">
    <name type="scientific">Dichomitus squalens</name>
    <dbReference type="NCBI Taxonomy" id="114155"/>
    <lineage>
        <taxon>Eukaryota</taxon>
        <taxon>Fungi</taxon>
        <taxon>Dikarya</taxon>
        <taxon>Basidiomycota</taxon>
        <taxon>Agaricomycotina</taxon>
        <taxon>Agaricomycetes</taxon>
        <taxon>Polyporales</taxon>
        <taxon>Polyporaceae</taxon>
        <taxon>Dichomitus</taxon>
    </lineage>
</organism>
<dbReference type="Pfam" id="PF02894">
    <property type="entry name" value="GFO_IDH_MocA_C"/>
    <property type="match status" value="1"/>
</dbReference>
<dbReference type="GO" id="GO:0000166">
    <property type="term" value="F:nucleotide binding"/>
    <property type="evidence" value="ECO:0007669"/>
    <property type="project" value="InterPro"/>
</dbReference>
<keyword evidence="2" id="KW-0560">Oxidoreductase</keyword>
<dbReference type="InterPro" id="IPR036291">
    <property type="entry name" value="NAD(P)-bd_dom_sf"/>
</dbReference>